<protein>
    <submittedName>
        <fullName evidence="1">Type II-A CRISPR-associated protein Csn2</fullName>
    </submittedName>
</protein>
<evidence type="ECO:0000313" key="2">
    <source>
        <dbReference type="EMBL" id="RGK43975.1"/>
    </source>
</evidence>
<dbReference type="Pfam" id="PF09711">
    <property type="entry name" value="Cas_Csn2"/>
    <property type="match status" value="1"/>
</dbReference>
<proteinExistence type="predicted"/>
<name>A0A3E4F6K2_9FIRM</name>
<sequence length="225" mass="26315">MKLVNPRLGLEVELSENQVLNITVESPVKFSEVVYHICRQAGGEEGEFILSDIEKELSMEKRTVVVNNPLTVNCEEKRILSQLYKNLSEKILEDHFEEFATVNQKVIQFMDKVTSSSEYNLTYDVDFQAAGLIKYCNVHMDSCYDNLTEKFIDYLRTMKQICNVDIVFVLNLKQYFSTEDLREIYKHCFYTKMYLINLEGVKSDSIESDRYIIIDKDLCVLDLVY</sequence>
<organism evidence="1 3">
    <name type="scientific">Dorea formicigenerans</name>
    <dbReference type="NCBI Taxonomy" id="39486"/>
    <lineage>
        <taxon>Bacteria</taxon>
        <taxon>Bacillati</taxon>
        <taxon>Bacillota</taxon>
        <taxon>Clostridia</taxon>
        <taxon>Lachnospirales</taxon>
        <taxon>Lachnospiraceae</taxon>
        <taxon>Dorea</taxon>
    </lineage>
</organism>
<evidence type="ECO:0000313" key="4">
    <source>
        <dbReference type="Proteomes" id="UP000261208"/>
    </source>
</evidence>
<evidence type="ECO:0000313" key="1">
    <source>
        <dbReference type="EMBL" id="RGI84598.1"/>
    </source>
</evidence>
<dbReference type="EMBL" id="QSQQ01000026">
    <property type="protein sequence ID" value="RGK43975.1"/>
    <property type="molecule type" value="Genomic_DNA"/>
</dbReference>
<dbReference type="InterPro" id="IPR038600">
    <property type="entry name" value="Csn2_sf"/>
</dbReference>
<comment type="caution">
    <text evidence="1">The sequence shown here is derived from an EMBL/GenBank/DDBJ whole genome shotgun (WGS) entry which is preliminary data.</text>
</comment>
<dbReference type="NCBIfam" id="TIGR01866">
    <property type="entry name" value="cas_Csn2"/>
    <property type="match status" value="1"/>
</dbReference>
<reference evidence="3 4" key="1">
    <citation type="submission" date="2018-08" db="EMBL/GenBank/DDBJ databases">
        <title>A genome reference for cultivated species of the human gut microbiota.</title>
        <authorList>
            <person name="Zou Y."/>
            <person name="Xue W."/>
            <person name="Luo G."/>
        </authorList>
    </citation>
    <scope>NUCLEOTIDE SEQUENCE [LARGE SCALE GENOMIC DNA]</scope>
    <source>
        <strain evidence="2 4">TF11-11</strain>
        <strain evidence="1 3">TM09-19AC</strain>
    </source>
</reference>
<gene>
    <name evidence="1" type="primary">csn2</name>
    <name evidence="2" type="ORF">DXD10_14995</name>
    <name evidence="1" type="ORF">DXD84_06545</name>
</gene>
<dbReference type="Gene3D" id="3.40.50.11940">
    <property type="match status" value="2"/>
</dbReference>
<accession>A0A3E4F6K2</accession>
<dbReference type="EMBL" id="QSOI01000006">
    <property type="protein sequence ID" value="RGI84598.1"/>
    <property type="molecule type" value="Genomic_DNA"/>
</dbReference>
<dbReference type="Proteomes" id="UP000261208">
    <property type="component" value="Unassembled WGS sequence"/>
</dbReference>
<dbReference type="RefSeq" id="WP_117494870.1">
    <property type="nucleotide sequence ID" value="NZ_CP173381.1"/>
</dbReference>
<dbReference type="Proteomes" id="UP000260664">
    <property type="component" value="Unassembled WGS sequence"/>
</dbReference>
<dbReference type="AlphaFoldDB" id="A0A3E4F6K2"/>
<evidence type="ECO:0000313" key="3">
    <source>
        <dbReference type="Proteomes" id="UP000260664"/>
    </source>
</evidence>
<dbReference type="InterPro" id="IPR010146">
    <property type="entry name" value="CRISPR-assoc_prot_Csn2-typ"/>
</dbReference>